<dbReference type="Gene3D" id="3.40.30.10">
    <property type="entry name" value="Glutaredoxin"/>
    <property type="match status" value="1"/>
</dbReference>
<dbReference type="InterPro" id="IPR008928">
    <property type="entry name" value="6-hairpin_glycosidase_sf"/>
</dbReference>
<proteinExistence type="predicted"/>
<dbReference type="Pfam" id="PF03190">
    <property type="entry name" value="Thioredox_DsbH"/>
    <property type="match status" value="1"/>
</dbReference>
<dbReference type="SUPFAM" id="SSF48208">
    <property type="entry name" value="Six-hairpin glycosidases"/>
    <property type="match status" value="1"/>
</dbReference>
<organism evidence="2">
    <name type="scientific">marine metagenome</name>
    <dbReference type="NCBI Taxonomy" id="408172"/>
    <lineage>
        <taxon>unclassified sequences</taxon>
        <taxon>metagenomes</taxon>
        <taxon>ecological metagenomes</taxon>
    </lineage>
</organism>
<name>A0A381R370_9ZZZZ</name>
<protein>
    <recommendedName>
        <fullName evidence="1">Spermatogenesis-associated protein 20-like TRX domain-containing protein</fullName>
    </recommendedName>
</protein>
<dbReference type="InterPro" id="IPR036249">
    <property type="entry name" value="Thioredoxin-like_sf"/>
</dbReference>
<dbReference type="PIRSF" id="PIRSF006402">
    <property type="entry name" value="UCP006402_thioredoxin"/>
    <property type="match status" value="1"/>
</dbReference>
<evidence type="ECO:0000313" key="2">
    <source>
        <dbReference type="EMBL" id="SUZ85269.1"/>
    </source>
</evidence>
<evidence type="ECO:0000259" key="1">
    <source>
        <dbReference type="Pfam" id="PF03190"/>
    </source>
</evidence>
<dbReference type="EMBL" id="UINC01001627">
    <property type="protein sequence ID" value="SUZ85269.1"/>
    <property type="molecule type" value="Genomic_DNA"/>
</dbReference>
<dbReference type="PANTHER" id="PTHR42899:SF1">
    <property type="entry name" value="SPERMATOGENESIS-ASSOCIATED PROTEIN 20"/>
    <property type="match status" value="1"/>
</dbReference>
<dbReference type="InterPro" id="IPR024705">
    <property type="entry name" value="Ssp411"/>
</dbReference>
<dbReference type="Gene3D" id="1.50.10.20">
    <property type="match status" value="1"/>
</dbReference>
<feature type="domain" description="Spermatogenesis-associated protein 20-like TRX" evidence="1">
    <location>
        <begin position="14"/>
        <end position="142"/>
    </location>
</feature>
<reference evidence="2" key="1">
    <citation type="submission" date="2018-05" db="EMBL/GenBank/DDBJ databases">
        <authorList>
            <person name="Lanie J.A."/>
            <person name="Ng W.-L."/>
            <person name="Kazmierczak K.M."/>
            <person name="Andrzejewski T.M."/>
            <person name="Davidsen T.M."/>
            <person name="Wayne K.J."/>
            <person name="Tettelin H."/>
            <person name="Glass J.I."/>
            <person name="Rusch D."/>
            <person name="Podicherti R."/>
            <person name="Tsui H.-C.T."/>
            <person name="Winkler M.E."/>
        </authorList>
    </citation>
    <scope>NUCLEOTIDE SEQUENCE</scope>
</reference>
<accession>A0A381R370</accession>
<dbReference type="GO" id="GO:0005975">
    <property type="term" value="P:carbohydrate metabolic process"/>
    <property type="evidence" value="ECO:0007669"/>
    <property type="project" value="InterPro"/>
</dbReference>
<dbReference type="PANTHER" id="PTHR42899">
    <property type="entry name" value="SPERMATOGENESIS-ASSOCIATED PROTEIN 20"/>
    <property type="match status" value="1"/>
</dbReference>
<sequence length="595" mass="65693">MSEFRFSPNPNQAHLVNWQIWSPAAFTKAQEEDKPVLLSISAVWCYWCHVMDDDTYSDPEVQDLLNEHFVTIRVDNDHRPDINARYNVGGWPTTAFLTGHGGLIGGATYLPPEQLISMIAEFAEAYKNDRPTLYTQARDLLNTRKDHARRFVVSSELEESMTDRVSRIVVGSYDATNGGFGSEPKFPNASILRFLNHQYRTTGEDFFASILIKTLDNMSDGQVHDSSDGGFFRHCAQADWTQPQHEKMLEDNLSLAREFLDASILLDRPGYRETAKQTFDYLLEQLYDPAVPGFRGSQGAHSDYFSLSPDQRTADARPASDPSCYANSNGLAVTVLLDAAWKLGDLSFQTKALQALETLDSAAKSGSFSHVYSEHGPSDVPAFFTDWAWLLTALVQAHGNTAAEGYLERAVAVAQIMVGRFFDQKSGGFFDIEDQSDGIGHLQIREKVLADNTVAAQALIRLHHTTRNADYRQIATATLSAFVETFREQGEFAADYGLAVHLLNNDLVEVTVEGKPEDAGCQALLAAAVRLPQPNLDIKTIVAADGDSIARAHVCLDTVCLPPVDSPAELAEAVAGLTKQQESPFQDIFQVFPSA</sequence>
<gene>
    <name evidence="2" type="ORF">METZ01_LOCUS38123</name>
</gene>
<dbReference type="InterPro" id="IPR004879">
    <property type="entry name" value="Ssp411-like_TRX"/>
</dbReference>
<dbReference type="SUPFAM" id="SSF52833">
    <property type="entry name" value="Thioredoxin-like"/>
    <property type="match status" value="1"/>
</dbReference>
<dbReference type="AlphaFoldDB" id="A0A381R370"/>